<comment type="caution">
    <text evidence="2">The sequence shown here is derived from an EMBL/GenBank/DDBJ whole genome shotgun (WGS) entry which is preliminary data.</text>
</comment>
<name>A0A4Y8Q4P8_9BACL</name>
<gene>
    <name evidence="2" type="ORF">B5M42_08780</name>
</gene>
<sequence length="342" mass="37918">MKPQHQQRSGNAPQAQTDEGHQSTGPSSSPVSGVMRLQQTIGNRAVTQMFRSQAGSPAPGPATLQRKMIFESGTEYLDATKNTIPSSAYNRVQEKAAFYYNKDATDLTFKQGATGGAAAFFTPTSDFAVDGTITVKPLTEHEISNQTTDYHNRLIEVAHETHHAIDHCEDLNLKHGSFRDKVISEFRTFAVQSAVAAQINQGGRRSSDKYEGWQQSLDPDLKKPGDSSKNGFAPGNYMFETLKSYLNIYDTKKAKDYDDTSTAKFIADNQGELDRALEIYKSLKNNTAGEHDEYLDTETYEELESTQDLGGGVTLERFNEQTRQVRKPIPKGGGVEQQEEVK</sequence>
<evidence type="ECO:0000313" key="3">
    <source>
        <dbReference type="Proteomes" id="UP000298246"/>
    </source>
</evidence>
<keyword evidence="3" id="KW-1185">Reference proteome</keyword>
<feature type="region of interest" description="Disordered" evidence="1">
    <location>
        <begin position="200"/>
        <end position="232"/>
    </location>
</feature>
<organism evidence="2 3">
    <name type="scientific">Paenibacillus athensensis</name>
    <dbReference type="NCBI Taxonomy" id="1967502"/>
    <lineage>
        <taxon>Bacteria</taxon>
        <taxon>Bacillati</taxon>
        <taxon>Bacillota</taxon>
        <taxon>Bacilli</taxon>
        <taxon>Bacillales</taxon>
        <taxon>Paenibacillaceae</taxon>
        <taxon>Paenibacillus</taxon>
    </lineage>
</organism>
<evidence type="ECO:0000313" key="2">
    <source>
        <dbReference type="EMBL" id="TFE88993.1"/>
    </source>
</evidence>
<dbReference type="Proteomes" id="UP000298246">
    <property type="component" value="Unassembled WGS sequence"/>
</dbReference>
<feature type="region of interest" description="Disordered" evidence="1">
    <location>
        <begin position="319"/>
        <end position="342"/>
    </location>
</feature>
<proteinExistence type="predicted"/>
<feature type="compositionally biased region" description="Polar residues" evidence="1">
    <location>
        <begin position="1"/>
        <end position="17"/>
    </location>
</feature>
<accession>A0A4Y8Q4P8</accession>
<dbReference type="EMBL" id="MYFO01000008">
    <property type="protein sequence ID" value="TFE88993.1"/>
    <property type="molecule type" value="Genomic_DNA"/>
</dbReference>
<reference evidence="2 3" key="1">
    <citation type="submission" date="2017-03" db="EMBL/GenBank/DDBJ databases">
        <title>Isolation of Levoglucosan Utilizing Bacteria.</title>
        <authorList>
            <person name="Arya A.S."/>
        </authorList>
    </citation>
    <scope>NUCLEOTIDE SEQUENCE [LARGE SCALE GENOMIC DNA]</scope>
    <source>
        <strain evidence="2 3">MEC069</strain>
    </source>
</reference>
<dbReference type="RefSeq" id="WP_134751834.1">
    <property type="nucleotide sequence ID" value="NZ_MYFO02000011.1"/>
</dbReference>
<dbReference type="AlphaFoldDB" id="A0A4Y8Q4P8"/>
<feature type="region of interest" description="Disordered" evidence="1">
    <location>
        <begin position="1"/>
        <end position="33"/>
    </location>
</feature>
<evidence type="ECO:0000256" key="1">
    <source>
        <dbReference type="SAM" id="MobiDB-lite"/>
    </source>
</evidence>
<protein>
    <submittedName>
        <fullName evidence="2">Uncharacterized protein</fullName>
    </submittedName>
</protein>